<evidence type="ECO:0000256" key="2">
    <source>
        <dbReference type="ARBA" id="ARBA00006000"/>
    </source>
</evidence>
<evidence type="ECO:0000259" key="15">
    <source>
        <dbReference type="Pfam" id="PF00122"/>
    </source>
</evidence>
<evidence type="ECO:0000256" key="6">
    <source>
        <dbReference type="ARBA" id="ARBA00022741"/>
    </source>
</evidence>
<dbReference type="EMBL" id="UYJE01009444">
    <property type="protein sequence ID" value="VDI73600.1"/>
    <property type="molecule type" value="Genomic_DNA"/>
</dbReference>
<keyword evidence="12 14" id="KW-0472">Membrane</keyword>
<dbReference type="Proteomes" id="UP000596742">
    <property type="component" value="Unassembled WGS sequence"/>
</dbReference>
<keyword evidence="11 14" id="KW-1133">Transmembrane helix</keyword>
<dbReference type="InterPro" id="IPR023214">
    <property type="entry name" value="HAD_sf"/>
</dbReference>
<dbReference type="InterPro" id="IPR044492">
    <property type="entry name" value="P_typ_ATPase_HD_dom"/>
</dbReference>
<dbReference type="GO" id="GO:0019829">
    <property type="term" value="F:ATPase-coupled monoatomic cation transmembrane transporter activity"/>
    <property type="evidence" value="ECO:0007669"/>
    <property type="project" value="UniProtKB-UniRule"/>
</dbReference>
<feature type="domain" description="P5B-type ATPase N-terminal" evidence="16">
    <location>
        <begin position="57"/>
        <end position="197"/>
    </location>
</feature>
<evidence type="ECO:0000256" key="5">
    <source>
        <dbReference type="ARBA" id="ARBA00022723"/>
    </source>
</evidence>
<dbReference type="SFLD" id="SFLDF00027">
    <property type="entry name" value="p-type_atpase"/>
    <property type="match status" value="1"/>
</dbReference>
<dbReference type="GO" id="GO:0046872">
    <property type="term" value="F:metal ion binding"/>
    <property type="evidence" value="ECO:0007669"/>
    <property type="project" value="UniProtKB-UniRule"/>
</dbReference>
<keyword evidence="6 14" id="KW-0547">Nucleotide-binding</keyword>
<dbReference type="FunFam" id="3.40.1110.10:FF:000026">
    <property type="entry name" value="Cation-transporting ATPase"/>
    <property type="match status" value="1"/>
</dbReference>
<feature type="transmembrane region" description="Helical" evidence="14">
    <location>
        <begin position="960"/>
        <end position="982"/>
    </location>
</feature>
<dbReference type="InterPro" id="IPR006544">
    <property type="entry name" value="P-type_TPase_V"/>
</dbReference>
<evidence type="ECO:0000313" key="17">
    <source>
        <dbReference type="EMBL" id="VDI73600.1"/>
    </source>
</evidence>
<name>A0A8B6H5F6_MYTGA</name>
<reference evidence="17" key="1">
    <citation type="submission" date="2018-11" db="EMBL/GenBank/DDBJ databases">
        <authorList>
            <person name="Alioto T."/>
            <person name="Alioto T."/>
        </authorList>
    </citation>
    <scope>NUCLEOTIDE SEQUENCE</scope>
</reference>
<dbReference type="InterPro" id="IPR059000">
    <property type="entry name" value="ATPase_P-type_domA"/>
</dbReference>
<keyword evidence="10 14" id="KW-1278">Translocase</keyword>
<evidence type="ECO:0000256" key="8">
    <source>
        <dbReference type="ARBA" id="ARBA00022840"/>
    </source>
</evidence>
<feature type="transmembrane region" description="Helical" evidence="14">
    <location>
        <begin position="1103"/>
        <end position="1124"/>
    </location>
</feature>
<feature type="transmembrane region" description="Helical" evidence="14">
    <location>
        <begin position="453"/>
        <end position="473"/>
    </location>
</feature>
<feature type="transmembrane region" description="Helical" evidence="14">
    <location>
        <begin position="277"/>
        <end position="295"/>
    </location>
</feature>
<dbReference type="NCBIfam" id="TIGR01494">
    <property type="entry name" value="ATPase_P-type"/>
    <property type="match status" value="3"/>
</dbReference>
<dbReference type="InterPro" id="IPR047819">
    <property type="entry name" value="P5A-ATPase_N"/>
</dbReference>
<dbReference type="EC" id="7.2.2.-" evidence="14"/>
<sequence length="1289" mass="145852">MEELHSVDSIKGKFSIYQSSLTCIIRHFLKAMVKRSAWVTGPPPMNPSKRYVNPGTEEQMSIEGYKKNRWKLAIAYLLYILTGGLLRLVFYWLPHWLLKFTHDKCFLHQADSVLLQDQYLQWFVSRVVITTKDGTRVKIVKTSASLIFRPKQRDRELENMSRYKETTETYENSCNYSSNDDSLVKYFMVKKVKYVWNTEKSDFLKLKGLDENMCSFFHESQGLSYTDQIKRRVVYGTNSIAIHVSPIMVLLFKEALSPFYVFQAFSVSVWFSDEYEIYAACIIVISVGSLAMTIYQIRKAQRALRNTIQSSTIVTVCKGEEKYEDIPSEDLVPGDVIEIPRRGCFMQCDAVLVTGNCIVNESMLTGESVPVTKTPLPNPKLQTNDGSKDIKFDIKEHARHTLFCGTHVIQTRYYGTQKVKAVVVRTGFYTAKGELVKSILFPKPVDFKFERDTYKFVGVLAMIACLGFIYTVIMEIRNGKTAGQMILRCLDLITITVPPALPAALAVGIVFAQHRLKQLKIYCISPKAINVCGSINAVCFDKTGTLTEDGLMMKCVVQAENNQFQEDEDAMLLRNGPLVYNMATCHSLTIIDKNLSGDPLDLIMFEAIGWDLEEPGQEECRFDMMVPTVVFPSPKHHPGSNNVQIGVVRQFTFTSSLQRMSVIVRNLIDDHFELYCKGAPEMIASLCNPQSVPEDFQSKLSSYTQHGYRVIAMGWKPLSSKMNFVKVQRVQREQVERDLTFLGFLVMENKLKPETTAVIQELKEADIRTIMVTGDNMLTALSVARECGMVNKPDHIIMVECFMNSGLAEESQPAMEFVYAEDRNKPVEEISTDLDMKIQIEEVGGEMFHFAVTGKSFSILRQHFPDTLSKIVVRGTVFARMSPDQKAQLVEILQQIGYYVAMCGDGANDCGALKMAHSGISLSEAEASVASPFTSKTPNITCVPNLIKQGRAALVTSFGIFKYMACYSLTQFTSVCILYWIGINLTDFEFLYVDLFLLASLSITFGRTDAYPELSKDPPAFSLTSLLPITSIVLHMIIQVTVQIFSFVHVRQQPWFTPHVPNEDDEYASYENSAVFYVSTYQFMTLAVTFAKGSPYRRSMFNNYWFLANLVICLGVTLWITIYPPPAILDFIELKPPPVITYRLLYVGVAGVNFLLCVLLETYFIDNIYTRRKLHAMAEKILPGWSSEYSTIEHEMKTSPDWPPPISRECSRTNGYLRMDSLPESETAELLLDTESGSETSLNKSSSSLKKCFKGDNFSSKTNDNIKESNKLVLRIESNSDDDVALLDS</sequence>
<dbReference type="SUPFAM" id="SSF56784">
    <property type="entry name" value="HAD-like"/>
    <property type="match status" value="1"/>
</dbReference>
<feature type="transmembrane region" description="Helical" evidence="14">
    <location>
        <begin position="485"/>
        <end position="512"/>
    </location>
</feature>
<dbReference type="GO" id="GO:0005524">
    <property type="term" value="F:ATP binding"/>
    <property type="evidence" value="ECO:0007669"/>
    <property type="project" value="UniProtKB-UniRule"/>
</dbReference>
<dbReference type="PRINTS" id="PR00121">
    <property type="entry name" value="NAKATPASE"/>
</dbReference>
<dbReference type="InterPro" id="IPR001757">
    <property type="entry name" value="P_typ_ATPase"/>
</dbReference>
<dbReference type="PRINTS" id="PR00119">
    <property type="entry name" value="CATATPASE"/>
</dbReference>
<evidence type="ECO:0000256" key="12">
    <source>
        <dbReference type="ARBA" id="ARBA00023136"/>
    </source>
</evidence>
<dbReference type="SUPFAM" id="SSF81660">
    <property type="entry name" value="Metal cation-transporting ATPase, ATP-binding domain N"/>
    <property type="match status" value="1"/>
</dbReference>
<keyword evidence="4 14" id="KW-0812">Transmembrane</keyword>
<comment type="similarity">
    <text evidence="2 14">Belongs to the cation transport ATPase (P-type) (TC 3.A.3) family. Type V subfamily.</text>
</comment>
<comment type="catalytic activity">
    <reaction evidence="13 14">
        <text>ATP + H2O = ADP + phosphate + H(+)</text>
        <dbReference type="Rhea" id="RHEA:13065"/>
        <dbReference type="ChEBI" id="CHEBI:15377"/>
        <dbReference type="ChEBI" id="CHEBI:15378"/>
        <dbReference type="ChEBI" id="CHEBI:30616"/>
        <dbReference type="ChEBI" id="CHEBI:43474"/>
        <dbReference type="ChEBI" id="CHEBI:456216"/>
    </reaction>
</comment>
<comment type="subcellular location">
    <subcellularLocation>
        <location evidence="1">Late endosome membrane</location>
        <topology evidence="1">Multi-pass membrane protein</topology>
    </subcellularLocation>
    <subcellularLocation>
        <location evidence="14">Membrane</location>
        <topology evidence="14">Multi-pass membrane protein</topology>
    </subcellularLocation>
</comment>
<evidence type="ECO:0000313" key="18">
    <source>
        <dbReference type="Proteomes" id="UP000596742"/>
    </source>
</evidence>
<dbReference type="InterPro" id="IPR008250">
    <property type="entry name" value="ATPase_P-typ_transduc_dom_A_sf"/>
</dbReference>
<dbReference type="Pfam" id="PF12409">
    <property type="entry name" value="P5-ATPase"/>
    <property type="match status" value="1"/>
</dbReference>
<protein>
    <recommendedName>
        <fullName evidence="14">Cation-transporting ATPase</fullName>
        <ecNumber evidence="14">7.2.2.-</ecNumber>
    </recommendedName>
</protein>
<dbReference type="SFLD" id="SFLDS00003">
    <property type="entry name" value="Haloacid_Dehalogenase"/>
    <property type="match status" value="1"/>
</dbReference>
<dbReference type="GO" id="GO:0006874">
    <property type="term" value="P:intracellular calcium ion homeostasis"/>
    <property type="evidence" value="ECO:0007669"/>
    <property type="project" value="TreeGrafter"/>
</dbReference>
<feature type="transmembrane region" description="Helical" evidence="14">
    <location>
        <begin position="1026"/>
        <end position="1048"/>
    </location>
</feature>
<organism evidence="17 18">
    <name type="scientific">Mytilus galloprovincialis</name>
    <name type="common">Mediterranean mussel</name>
    <dbReference type="NCBI Taxonomy" id="29158"/>
    <lineage>
        <taxon>Eukaryota</taxon>
        <taxon>Metazoa</taxon>
        <taxon>Spiralia</taxon>
        <taxon>Lophotrochozoa</taxon>
        <taxon>Mollusca</taxon>
        <taxon>Bivalvia</taxon>
        <taxon>Autobranchia</taxon>
        <taxon>Pteriomorphia</taxon>
        <taxon>Mytilida</taxon>
        <taxon>Mytiloidea</taxon>
        <taxon>Mytilidae</taxon>
        <taxon>Mytilinae</taxon>
        <taxon>Mytilus</taxon>
    </lineage>
</organism>
<accession>A0A8B6H5F6</accession>
<dbReference type="OrthoDB" id="48943at2759"/>
<keyword evidence="3" id="KW-0597">Phosphoprotein</keyword>
<evidence type="ECO:0000256" key="1">
    <source>
        <dbReference type="ARBA" id="ARBA00004107"/>
    </source>
</evidence>
<keyword evidence="8 14" id="KW-0067">ATP-binding</keyword>
<dbReference type="GO" id="GO:0015662">
    <property type="term" value="F:P-type ion transporter activity"/>
    <property type="evidence" value="ECO:0007669"/>
    <property type="project" value="InterPro"/>
</dbReference>
<evidence type="ECO:0000256" key="14">
    <source>
        <dbReference type="RuleBase" id="RU362082"/>
    </source>
</evidence>
<dbReference type="FunFam" id="1.20.1110.10:FF:000023">
    <property type="entry name" value="Cation-transporting ATPase"/>
    <property type="match status" value="1"/>
</dbReference>
<dbReference type="PANTHER" id="PTHR45630:SF8">
    <property type="entry name" value="CATION-TRANSPORTING ATPASE"/>
    <property type="match status" value="1"/>
</dbReference>
<keyword evidence="18" id="KW-1185">Reference proteome</keyword>
<dbReference type="InterPro" id="IPR036412">
    <property type="entry name" value="HAD-like_sf"/>
</dbReference>
<keyword evidence="5 14" id="KW-0479">Metal-binding</keyword>
<keyword evidence="17" id="KW-0378">Hydrolase</keyword>
<dbReference type="InterPro" id="IPR018303">
    <property type="entry name" value="ATPase_P-typ_P_site"/>
</dbReference>
<keyword evidence="9 14" id="KW-0460">Magnesium</keyword>
<dbReference type="Gene3D" id="2.70.150.10">
    <property type="entry name" value="Calcium-transporting ATPase, cytoplasmic transduction domain A"/>
    <property type="match status" value="1"/>
</dbReference>
<dbReference type="Gene3D" id="3.40.1110.10">
    <property type="entry name" value="Calcium-transporting ATPase, cytoplasmic domain N"/>
    <property type="match status" value="1"/>
</dbReference>
<dbReference type="GO" id="GO:0015203">
    <property type="term" value="F:polyamine transmembrane transporter activity"/>
    <property type="evidence" value="ECO:0007669"/>
    <property type="project" value="TreeGrafter"/>
</dbReference>
<evidence type="ECO:0000256" key="4">
    <source>
        <dbReference type="ARBA" id="ARBA00022692"/>
    </source>
</evidence>
<evidence type="ECO:0000256" key="10">
    <source>
        <dbReference type="ARBA" id="ARBA00022967"/>
    </source>
</evidence>
<feature type="transmembrane region" description="Helical" evidence="14">
    <location>
        <begin position="73"/>
        <end position="93"/>
    </location>
</feature>
<dbReference type="SUPFAM" id="SSF81665">
    <property type="entry name" value="Calcium ATPase, transmembrane domain M"/>
    <property type="match status" value="1"/>
</dbReference>
<dbReference type="Pfam" id="PF13246">
    <property type="entry name" value="Cation_ATPase"/>
    <property type="match status" value="1"/>
</dbReference>
<feature type="domain" description="P-type ATPase A" evidence="15">
    <location>
        <begin position="311"/>
        <end position="439"/>
    </location>
</feature>
<evidence type="ECO:0000256" key="9">
    <source>
        <dbReference type="ARBA" id="ARBA00022842"/>
    </source>
</evidence>
<evidence type="ECO:0000256" key="11">
    <source>
        <dbReference type="ARBA" id="ARBA00022989"/>
    </source>
</evidence>
<dbReference type="FunFam" id="3.40.50.1000:FF:000045">
    <property type="entry name" value="Cation-transporting ATPase"/>
    <property type="match status" value="1"/>
</dbReference>
<dbReference type="SFLD" id="SFLDG00002">
    <property type="entry name" value="C1.7:_P-type_atpase_like"/>
    <property type="match status" value="1"/>
</dbReference>
<dbReference type="CDD" id="cd07542">
    <property type="entry name" value="P-type_ATPase_cation"/>
    <property type="match status" value="1"/>
</dbReference>
<feature type="transmembrane region" description="Helical" evidence="14">
    <location>
        <begin position="233"/>
        <end position="252"/>
    </location>
</feature>
<dbReference type="SUPFAM" id="SSF81653">
    <property type="entry name" value="Calcium ATPase, transduction domain A"/>
    <property type="match status" value="1"/>
</dbReference>
<dbReference type="Pfam" id="PF00122">
    <property type="entry name" value="E1-E2_ATPase"/>
    <property type="match status" value="1"/>
</dbReference>
<evidence type="ECO:0000259" key="16">
    <source>
        <dbReference type="Pfam" id="PF12409"/>
    </source>
</evidence>
<dbReference type="InterPro" id="IPR047821">
    <property type="entry name" value="P5B-type_ATPase"/>
</dbReference>
<comment type="caution">
    <text evidence="17">The sequence shown here is derived from an EMBL/GenBank/DDBJ whole genome shotgun (WGS) entry which is preliminary data.</text>
</comment>
<evidence type="ECO:0000256" key="13">
    <source>
        <dbReference type="ARBA" id="ARBA00049360"/>
    </source>
</evidence>
<dbReference type="PANTHER" id="PTHR45630">
    <property type="entry name" value="CATION-TRANSPORTING ATPASE-RELATED"/>
    <property type="match status" value="1"/>
</dbReference>
<proteinExistence type="inferred from homology"/>
<dbReference type="GO" id="GO:0016887">
    <property type="term" value="F:ATP hydrolysis activity"/>
    <property type="evidence" value="ECO:0007669"/>
    <property type="project" value="InterPro"/>
</dbReference>
<keyword evidence="7" id="KW-0967">Endosome</keyword>
<dbReference type="InterPro" id="IPR023298">
    <property type="entry name" value="ATPase_P-typ_TM_dom_sf"/>
</dbReference>
<gene>
    <name evidence="17" type="ORF">MGAL_10B008872</name>
</gene>
<feature type="transmembrane region" description="Helical" evidence="14">
    <location>
        <begin position="1144"/>
        <end position="1165"/>
    </location>
</feature>
<evidence type="ECO:0000256" key="3">
    <source>
        <dbReference type="ARBA" id="ARBA00022553"/>
    </source>
</evidence>
<dbReference type="GO" id="GO:0031902">
    <property type="term" value="C:late endosome membrane"/>
    <property type="evidence" value="ECO:0007669"/>
    <property type="project" value="UniProtKB-SubCell"/>
</dbReference>
<evidence type="ECO:0000256" key="7">
    <source>
        <dbReference type="ARBA" id="ARBA00022753"/>
    </source>
</evidence>
<dbReference type="Gene3D" id="3.40.50.1000">
    <property type="entry name" value="HAD superfamily/HAD-like"/>
    <property type="match status" value="1"/>
</dbReference>
<dbReference type="PROSITE" id="PS00154">
    <property type="entry name" value="ATPASE_E1_E2"/>
    <property type="match status" value="1"/>
</dbReference>
<dbReference type="NCBIfam" id="TIGR01657">
    <property type="entry name" value="P-ATPase-V"/>
    <property type="match status" value="1"/>
</dbReference>
<dbReference type="InterPro" id="IPR023299">
    <property type="entry name" value="ATPase_P-typ_cyto_dom_N"/>
</dbReference>